<dbReference type="STRING" id="74348.SAMN04488523_103274"/>
<protein>
    <submittedName>
        <fullName evidence="7">3-phenylpropionate/trans-cinnamate dioxygenase ferredoxin reductase subunit</fullName>
    </submittedName>
</protein>
<evidence type="ECO:0000256" key="4">
    <source>
        <dbReference type="ARBA" id="ARBA00023002"/>
    </source>
</evidence>
<dbReference type="Proteomes" id="UP000198977">
    <property type="component" value="Unassembled WGS sequence"/>
</dbReference>
<feature type="domain" description="FAD/NAD(P)-binding" evidence="5">
    <location>
        <begin position="3"/>
        <end position="298"/>
    </location>
</feature>
<dbReference type="RefSeq" id="WP_093922885.1">
    <property type="nucleotide sequence ID" value="NZ_FOMW01000003.1"/>
</dbReference>
<dbReference type="InterPro" id="IPR016156">
    <property type="entry name" value="FAD/NAD-linked_Rdtase_dimer_sf"/>
</dbReference>
<dbReference type="SUPFAM" id="SSF55424">
    <property type="entry name" value="FAD/NAD-linked reductases, dimerisation (C-terminal) domain"/>
    <property type="match status" value="1"/>
</dbReference>
<proteinExistence type="predicted"/>
<feature type="domain" description="Reductase C-terminal" evidence="6">
    <location>
        <begin position="317"/>
        <end position="400"/>
    </location>
</feature>
<sequence>MRHVVVIGAGQAGSSCVAKLRNGGFDGRITLVGAEPVPPYQRPPLSKAYLMGDMALERLFLRPESFYAEHNIDLLMGRPVSGINPVDRVVTVGATELHYDELVLTTGSVPRRLPPSIGGDLAGVYVVRNLADVDAMSPRFTKGAKLVIVGGGYIGLEAAAVAAKLGLQVTLVEMADRILQRVAAPETSDFFRKLHSDHGVDIREGVGLDRLLGDGAVSGARLTDGTVLDADFVIAGVGIAPDTALAEAAGLTLENGIRVDAHGRTSDPFIWAAGDCTSFPYRDGRIRLESVPNAIDQAELVAENIMGAGKAYHAKPWFWSDQYDVKLQIAGLNTGYDRVYTRHTDVDSVSFWYYRGPELLAVDAMNDPRAFMVGKRLIESGKSPAPALIEDPITDLKALLKL</sequence>
<keyword evidence="4" id="KW-0560">Oxidoreductase</keyword>
<dbReference type="InterPro" id="IPR050446">
    <property type="entry name" value="FAD-oxidoreductase/Apoptosis"/>
</dbReference>
<keyword evidence="2" id="KW-0285">Flavoprotein</keyword>
<dbReference type="InterPro" id="IPR023753">
    <property type="entry name" value="FAD/NAD-binding_dom"/>
</dbReference>
<accession>A0A1I1W577</accession>
<dbReference type="PRINTS" id="PR00368">
    <property type="entry name" value="FADPNR"/>
</dbReference>
<dbReference type="PROSITE" id="PS51257">
    <property type="entry name" value="PROKAR_LIPOPROTEIN"/>
    <property type="match status" value="1"/>
</dbReference>
<dbReference type="GO" id="GO:0051213">
    <property type="term" value="F:dioxygenase activity"/>
    <property type="evidence" value="ECO:0007669"/>
    <property type="project" value="UniProtKB-KW"/>
</dbReference>
<dbReference type="PRINTS" id="PR00411">
    <property type="entry name" value="PNDRDTASEI"/>
</dbReference>
<dbReference type="PANTHER" id="PTHR43557:SF2">
    <property type="entry name" value="RIESKE DOMAIN-CONTAINING PROTEIN-RELATED"/>
    <property type="match status" value="1"/>
</dbReference>
<dbReference type="AlphaFoldDB" id="A0A1I1W577"/>
<dbReference type="InterPro" id="IPR028202">
    <property type="entry name" value="Reductase_C"/>
</dbReference>
<comment type="cofactor">
    <cofactor evidence="1">
        <name>FAD</name>
        <dbReference type="ChEBI" id="CHEBI:57692"/>
    </cofactor>
</comment>
<evidence type="ECO:0000256" key="3">
    <source>
        <dbReference type="ARBA" id="ARBA00022827"/>
    </source>
</evidence>
<evidence type="ECO:0000259" key="6">
    <source>
        <dbReference type="Pfam" id="PF14759"/>
    </source>
</evidence>
<evidence type="ECO:0000256" key="1">
    <source>
        <dbReference type="ARBA" id="ARBA00001974"/>
    </source>
</evidence>
<reference evidence="7 8" key="1">
    <citation type="submission" date="2016-10" db="EMBL/GenBank/DDBJ databases">
        <authorList>
            <person name="de Groot N.N."/>
        </authorList>
    </citation>
    <scope>NUCLEOTIDE SEQUENCE [LARGE SCALE GENOMIC DNA]</scope>
    <source>
        <strain evidence="7 8">DSM 11443</strain>
    </source>
</reference>
<dbReference type="GO" id="GO:0005737">
    <property type="term" value="C:cytoplasm"/>
    <property type="evidence" value="ECO:0007669"/>
    <property type="project" value="TreeGrafter"/>
</dbReference>
<evidence type="ECO:0000313" key="8">
    <source>
        <dbReference type="Proteomes" id="UP000198977"/>
    </source>
</evidence>
<evidence type="ECO:0000313" key="7">
    <source>
        <dbReference type="EMBL" id="SFD89568.1"/>
    </source>
</evidence>
<evidence type="ECO:0000256" key="2">
    <source>
        <dbReference type="ARBA" id="ARBA00022630"/>
    </source>
</evidence>
<keyword evidence="7" id="KW-0223">Dioxygenase</keyword>
<dbReference type="InterPro" id="IPR036188">
    <property type="entry name" value="FAD/NAD-bd_sf"/>
</dbReference>
<evidence type="ECO:0000259" key="5">
    <source>
        <dbReference type="Pfam" id="PF07992"/>
    </source>
</evidence>
<dbReference type="Gene3D" id="3.30.390.30">
    <property type="match status" value="1"/>
</dbReference>
<dbReference type="PANTHER" id="PTHR43557">
    <property type="entry name" value="APOPTOSIS-INDUCING FACTOR 1"/>
    <property type="match status" value="1"/>
</dbReference>
<dbReference type="SUPFAM" id="SSF51905">
    <property type="entry name" value="FAD/NAD(P)-binding domain"/>
    <property type="match status" value="2"/>
</dbReference>
<dbReference type="GO" id="GO:0016651">
    <property type="term" value="F:oxidoreductase activity, acting on NAD(P)H"/>
    <property type="evidence" value="ECO:0007669"/>
    <property type="project" value="TreeGrafter"/>
</dbReference>
<dbReference type="Pfam" id="PF14759">
    <property type="entry name" value="Reductase_C"/>
    <property type="match status" value="1"/>
</dbReference>
<organism evidence="7 8">
    <name type="scientific">Sulfitobacter brevis</name>
    <dbReference type="NCBI Taxonomy" id="74348"/>
    <lineage>
        <taxon>Bacteria</taxon>
        <taxon>Pseudomonadati</taxon>
        <taxon>Pseudomonadota</taxon>
        <taxon>Alphaproteobacteria</taxon>
        <taxon>Rhodobacterales</taxon>
        <taxon>Roseobacteraceae</taxon>
        <taxon>Sulfitobacter</taxon>
    </lineage>
</organism>
<name>A0A1I1W577_9RHOB</name>
<dbReference type="EMBL" id="FOMW01000003">
    <property type="protein sequence ID" value="SFD89568.1"/>
    <property type="molecule type" value="Genomic_DNA"/>
</dbReference>
<keyword evidence="8" id="KW-1185">Reference proteome</keyword>
<gene>
    <name evidence="7" type="ORF">SAMN04488523_103274</name>
</gene>
<dbReference type="Pfam" id="PF07992">
    <property type="entry name" value="Pyr_redox_2"/>
    <property type="match status" value="1"/>
</dbReference>
<dbReference type="Gene3D" id="3.50.50.60">
    <property type="entry name" value="FAD/NAD(P)-binding domain"/>
    <property type="match status" value="2"/>
</dbReference>
<keyword evidence="3" id="KW-0274">FAD</keyword>
<dbReference type="OrthoDB" id="7809559at2"/>